<dbReference type="Proteomes" id="UP000183090">
    <property type="component" value="Unassembled WGS sequence"/>
</dbReference>
<evidence type="ECO:0000313" key="3">
    <source>
        <dbReference type="Proteomes" id="UP000034029"/>
    </source>
</evidence>
<evidence type="ECO:0000313" key="2">
    <source>
        <dbReference type="EMBL" id="SFK89014.1"/>
    </source>
</evidence>
<dbReference type="EMBL" id="CP011366">
    <property type="protein sequence ID" value="AKG74633.1"/>
    <property type="molecule type" value="Genomic_DNA"/>
</dbReference>
<dbReference type="EMBL" id="FOTB01000005">
    <property type="protein sequence ID" value="SFK89014.1"/>
    <property type="molecule type" value="Genomic_DNA"/>
</dbReference>
<evidence type="ECO:0000313" key="4">
    <source>
        <dbReference type="Proteomes" id="UP000183090"/>
    </source>
</evidence>
<reference evidence="1 3" key="1">
    <citation type="journal article" date="2015" name="Int. J. Syst. Evol. Microbiol.">
        <title>Complete genome sequence of Salinicoccus halodurans H3B36, isolated from the Qaidam Basin in China.</title>
        <authorList>
            <person name="Jiang K."/>
            <person name="Xue Y."/>
            <person name="Ma Y."/>
        </authorList>
    </citation>
    <scope>NUCLEOTIDE SEQUENCE [LARGE SCALE GENOMIC DNA]</scope>
    <source>
        <strain evidence="1 3">H3B36</strain>
    </source>
</reference>
<accession>A0A0F7HL24</accession>
<proteinExistence type="predicted"/>
<gene>
    <name evidence="1" type="ORF">AAT16_10775</name>
    <name evidence="2" type="ORF">SAMN05216235_2297</name>
</gene>
<organism evidence="2 4">
    <name type="scientific">Salinicoccus halodurans</name>
    <dbReference type="NCBI Taxonomy" id="407035"/>
    <lineage>
        <taxon>Bacteria</taxon>
        <taxon>Bacillati</taxon>
        <taxon>Bacillota</taxon>
        <taxon>Bacilli</taxon>
        <taxon>Bacillales</taxon>
        <taxon>Staphylococcaceae</taxon>
        <taxon>Salinicoccus</taxon>
    </lineage>
</organism>
<sequence>MLILIGCNNSTDILSGRTFDLAYPPSPVSETNGEDAYNTFMTLSLDDGIITKKDGNEVQGVYALKEETITITFKHREELN</sequence>
<reference evidence="3" key="2">
    <citation type="submission" date="2015-04" db="EMBL/GenBank/DDBJ databases">
        <title>Complete genome sequence of Salinicoccus halodurans strain H3B36, isolated from the Qaidam basin of China.</title>
        <authorList>
            <person name="Ma Y."/>
            <person name="Jiang K."/>
            <person name="Xue Y."/>
        </authorList>
    </citation>
    <scope>NUCLEOTIDE SEQUENCE [LARGE SCALE GENOMIC DNA]</scope>
    <source>
        <strain evidence="3">H3B36</strain>
    </source>
</reference>
<evidence type="ECO:0000313" key="1">
    <source>
        <dbReference type="EMBL" id="AKG74633.1"/>
    </source>
</evidence>
<dbReference type="Proteomes" id="UP000034029">
    <property type="component" value="Chromosome"/>
</dbReference>
<reference evidence="2 4" key="3">
    <citation type="submission" date="2016-10" db="EMBL/GenBank/DDBJ databases">
        <authorList>
            <person name="Varghese N."/>
            <person name="Submissions S."/>
        </authorList>
    </citation>
    <scope>NUCLEOTIDE SEQUENCE [LARGE SCALE GENOMIC DNA]</scope>
    <source>
        <strain evidence="2 4">CGMCC 1.6501</strain>
    </source>
</reference>
<dbReference type="AlphaFoldDB" id="A0A0F7HL24"/>
<name>A0A0F7HL24_9STAP</name>
<protein>
    <submittedName>
        <fullName evidence="2">Uncharacterized protein</fullName>
    </submittedName>
</protein>
<dbReference type="KEGG" id="shv:AAT16_10775"/>
<keyword evidence="3" id="KW-1185">Reference proteome</keyword>